<name>A0A9P9XVZ7_9HYPO</name>
<dbReference type="Gene3D" id="3.40.630.30">
    <property type="match status" value="1"/>
</dbReference>
<dbReference type="GO" id="GO:0016747">
    <property type="term" value="F:acyltransferase activity, transferring groups other than amino-acyl groups"/>
    <property type="evidence" value="ECO:0007669"/>
    <property type="project" value="InterPro"/>
</dbReference>
<evidence type="ECO:0000259" key="1">
    <source>
        <dbReference type="PROSITE" id="PS51186"/>
    </source>
</evidence>
<dbReference type="SUPFAM" id="SSF55729">
    <property type="entry name" value="Acyl-CoA N-acyltransferases (Nat)"/>
    <property type="match status" value="1"/>
</dbReference>
<dbReference type="EMBL" id="JAGIXG020000062">
    <property type="protein sequence ID" value="KAI6778681.1"/>
    <property type="molecule type" value="Genomic_DNA"/>
</dbReference>
<evidence type="ECO:0000313" key="2">
    <source>
        <dbReference type="EMBL" id="KAI6778681.1"/>
    </source>
</evidence>
<dbReference type="RefSeq" id="XP_051359537.1">
    <property type="nucleotide sequence ID" value="XM_051509451.1"/>
</dbReference>
<protein>
    <recommendedName>
        <fullName evidence="1">N-acetyltransferase domain-containing protein</fullName>
    </recommendedName>
</protein>
<reference evidence="2" key="2">
    <citation type="submission" date="2022-07" db="EMBL/GenBank/DDBJ databases">
        <authorList>
            <person name="Goncalves M.F.M."/>
            <person name="Hilario S."/>
            <person name="Van De Peer Y."/>
            <person name="Esteves A.C."/>
            <person name="Alves A."/>
        </authorList>
    </citation>
    <scope>NUCLEOTIDE SEQUENCE</scope>
    <source>
        <strain evidence="2">MUM 19.33</strain>
    </source>
</reference>
<dbReference type="Proteomes" id="UP001055219">
    <property type="component" value="Unassembled WGS sequence"/>
</dbReference>
<dbReference type="InterPro" id="IPR000182">
    <property type="entry name" value="GNAT_dom"/>
</dbReference>
<proteinExistence type="predicted"/>
<dbReference type="InterPro" id="IPR016181">
    <property type="entry name" value="Acyl_CoA_acyltransferase"/>
</dbReference>
<accession>A0A9P9XVZ7</accession>
<dbReference type="Pfam" id="PF00583">
    <property type="entry name" value="Acetyltransf_1"/>
    <property type="match status" value="1"/>
</dbReference>
<feature type="domain" description="N-acetyltransferase" evidence="1">
    <location>
        <begin position="6"/>
        <end position="169"/>
    </location>
</feature>
<dbReference type="OrthoDB" id="5689at2759"/>
<reference evidence="2" key="1">
    <citation type="journal article" date="2021" name="J Fungi (Basel)">
        <title>Genomic and Metabolomic Analyses of the Marine Fungus Emericellopsis cladophorae: Insights into Saltwater Adaptability Mechanisms and Its Biosynthetic Potential.</title>
        <authorList>
            <person name="Goncalves M.F.M."/>
            <person name="Hilario S."/>
            <person name="Van de Peer Y."/>
            <person name="Esteves A.C."/>
            <person name="Alves A."/>
        </authorList>
    </citation>
    <scope>NUCLEOTIDE SEQUENCE</scope>
    <source>
        <strain evidence="2">MUM 19.33</strain>
    </source>
</reference>
<comment type="caution">
    <text evidence="2">The sequence shown here is derived from an EMBL/GenBank/DDBJ whole genome shotgun (WGS) entry which is preliminary data.</text>
</comment>
<organism evidence="2 3">
    <name type="scientific">Emericellopsis cladophorae</name>
    <dbReference type="NCBI Taxonomy" id="2686198"/>
    <lineage>
        <taxon>Eukaryota</taxon>
        <taxon>Fungi</taxon>
        <taxon>Dikarya</taxon>
        <taxon>Ascomycota</taxon>
        <taxon>Pezizomycotina</taxon>
        <taxon>Sordariomycetes</taxon>
        <taxon>Hypocreomycetidae</taxon>
        <taxon>Hypocreales</taxon>
        <taxon>Bionectriaceae</taxon>
        <taxon>Emericellopsis</taxon>
    </lineage>
</organism>
<sequence>MHTAPLTFRIAAPSDPDVSNVLTLVRSAYRGDASRAGWTTEADLLADERIDHAGVLAKIAAPDGVILMAHDETGALASCCELLKRPDGKLAYFGLFAVDPTRQAGGIGRQVLAEAERYAKQELGVERMEMSVIWTRDELIAWYVRRGYTKTEETRPFPYEHLVNGKALRDDLYFSMLVKDL</sequence>
<dbReference type="AlphaFoldDB" id="A0A9P9XVZ7"/>
<dbReference type="GeneID" id="75834096"/>
<dbReference type="CDD" id="cd04301">
    <property type="entry name" value="NAT_SF"/>
    <property type="match status" value="1"/>
</dbReference>
<evidence type="ECO:0000313" key="3">
    <source>
        <dbReference type="Proteomes" id="UP001055219"/>
    </source>
</evidence>
<dbReference type="PROSITE" id="PS51186">
    <property type="entry name" value="GNAT"/>
    <property type="match status" value="1"/>
</dbReference>
<keyword evidence="3" id="KW-1185">Reference proteome</keyword>
<gene>
    <name evidence="2" type="ORF">J7T54_007622</name>
</gene>